<comment type="caution">
    <text evidence="2">The sequence shown here is derived from an EMBL/GenBank/DDBJ whole genome shotgun (WGS) entry which is preliminary data.</text>
</comment>
<evidence type="ECO:0000313" key="3">
    <source>
        <dbReference type="Proteomes" id="UP000814243"/>
    </source>
</evidence>
<dbReference type="InterPro" id="IPR013201">
    <property type="entry name" value="Prot_inhib_I29"/>
</dbReference>
<dbReference type="InterPro" id="IPR038765">
    <property type="entry name" value="Papain-like_cys_pep_sf"/>
</dbReference>
<dbReference type="Proteomes" id="UP000814243">
    <property type="component" value="Unassembled WGS sequence"/>
</dbReference>
<sequence>MFGGVTRSAAVGQWVGDKERVDLRNRRRVIVVIMTSQKKLPTSSVTMDSNFVFRLKDAPQLYKDFIKRYHRTFESEYDYNQRYMNFIQTLRYINSINAQTFTEQKVLPNQFADYSDDERRNYLRKTAKRIDPELRMILRMNEDPEESKEETVRSQPTERTGYIIRSYA</sequence>
<dbReference type="EMBL" id="JACEFF010000655">
    <property type="protein sequence ID" value="KAH9633314.1"/>
    <property type="molecule type" value="Genomic_DNA"/>
</dbReference>
<dbReference type="SMART" id="SM00848">
    <property type="entry name" value="Inhibitor_I29"/>
    <property type="match status" value="1"/>
</dbReference>
<accession>A0A922MAW5</accession>
<evidence type="ECO:0000313" key="2">
    <source>
        <dbReference type="EMBL" id="KAH9633314.1"/>
    </source>
</evidence>
<organism evidence="2 3">
    <name type="scientific">Spodoptera exigua</name>
    <name type="common">Beet armyworm</name>
    <name type="synonym">Noctua fulgens</name>
    <dbReference type="NCBI Taxonomy" id="7107"/>
    <lineage>
        <taxon>Eukaryota</taxon>
        <taxon>Metazoa</taxon>
        <taxon>Ecdysozoa</taxon>
        <taxon>Arthropoda</taxon>
        <taxon>Hexapoda</taxon>
        <taxon>Insecta</taxon>
        <taxon>Pterygota</taxon>
        <taxon>Neoptera</taxon>
        <taxon>Endopterygota</taxon>
        <taxon>Lepidoptera</taxon>
        <taxon>Glossata</taxon>
        <taxon>Ditrysia</taxon>
        <taxon>Noctuoidea</taxon>
        <taxon>Noctuidae</taxon>
        <taxon>Amphipyrinae</taxon>
        <taxon>Spodoptera</taxon>
    </lineage>
</organism>
<dbReference type="SUPFAM" id="SSF54001">
    <property type="entry name" value="Cysteine proteinases"/>
    <property type="match status" value="1"/>
</dbReference>
<dbReference type="AlphaFoldDB" id="A0A922MAW5"/>
<gene>
    <name evidence="2" type="ORF">HF086_004028</name>
</gene>
<dbReference type="Gene3D" id="1.10.287.2250">
    <property type="match status" value="1"/>
</dbReference>
<dbReference type="Pfam" id="PF08246">
    <property type="entry name" value="Inhibitor_I29"/>
    <property type="match status" value="1"/>
</dbReference>
<evidence type="ECO:0000259" key="1">
    <source>
        <dbReference type="SMART" id="SM00848"/>
    </source>
</evidence>
<protein>
    <recommendedName>
        <fullName evidence="1">Cathepsin propeptide inhibitor domain-containing protein</fullName>
    </recommendedName>
</protein>
<name>A0A922MAW5_SPOEX</name>
<reference evidence="2" key="1">
    <citation type="journal article" date="2021" name="G3 (Bethesda)">
        <title>Genome and transcriptome analysis of the beet armyworm Spodoptera exigua reveals targets for pest control. .</title>
        <authorList>
            <person name="Simon S."/>
            <person name="Breeschoten T."/>
            <person name="Jansen H.J."/>
            <person name="Dirks R.P."/>
            <person name="Schranz M.E."/>
            <person name="Ros V.I.D."/>
        </authorList>
    </citation>
    <scope>NUCLEOTIDE SEQUENCE</scope>
    <source>
        <strain evidence="2">TB_SE_WUR_2020</strain>
    </source>
</reference>
<feature type="domain" description="Cathepsin propeptide inhibitor" evidence="1">
    <location>
        <begin position="62"/>
        <end position="119"/>
    </location>
</feature>
<proteinExistence type="predicted"/>